<evidence type="ECO:0000313" key="2">
    <source>
        <dbReference type="EMBL" id="BDI28720.1"/>
    </source>
</evidence>
<keyword evidence="2" id="KW-0808">Transferase</keyword>
<dbReference type="PANTHER" id="PTHR12526:SF590">
    <property type="entry name" value="ALPHA-MALTOSE-1-PHOSPHATE SYNTHASE"/>
    <property type="match status" value="1"/>
</dbReference>
<name>A0A402D1P8_9BACT</name>
<feature type="domain" description="Glycosyltransferase subfamily 4-like N-terminal" evidence="1">
    <location>
        <begin position="68"/>
        <end position="196"/>
    </location>
</feature>
<proteinExistence type="predicted"/>
<dbReference type="Pfam" id="PF13692">
    <property type="entry name" value="Glyco_trans_1_4"/>
    <property type="match status" value="1"/>
</dbReference>
<dbReference type="GO" id="GO:0016757">
    <property type="term" value="F:glycosyltransferase activity"/>
    <property type="evidence" value="ECO:0007669"/>
    <property type="project" value="TreeGrafter"/>
</dbReference>
<evidence type="ECO:0000259" key="1">
    <source>
        <dbReference type="Pfam" id="PF13439"/>
    </source>
</evidence>
<dbReference type="PANTHER" id="PTHR12526">
    <property type="entry name" value="GLYCOSYLTRANSFERASE"/>
    <property type="match status" value="1"/>
</dbReference>
<dbReference type="Gene3D" id="3.40.50.2000">
    <property type="entry name" value="Glycogen Phosphorylase B"/>
    <property type="match status" value="2"/>
</dbReference>
<dbReference type="InterPro" id="IPR028098">
    <property type="entry name" value="Glyco_trans_4-like_N"/>
</dbReference>
<sequence length="383" mass="41587">MRYNEGVANTAPAAHRLPFMNLAFALEYSLGHVTHAQNLKTVLTDDADVTPIYIDLPYHDTPGWWAKLPFIKSNWSARASLGALLGLRPHIGRIDAILFHTQVTSLFSESLMRRAPSVVSLDATPLQYDVLGAFYGHVPSGNSRVEALKKQLNERAFHAARALVTWSEWAKQSLVKDYGVPADKITVIPPGIDTARWDFPQRPPAEGRPINLLFVGGDFPRKGGDTLLEAFKRLPAGVNARLKIVTITEGVGDGVEGVDVYRGVKPNTPELLERFAEADLFVFPSRGDCLPLAVMEALAAGLPVIATDVGALAEAVRHGETGLIVPPDDPDALAKAIAELATDHDRRAAMSRRARESALARFDAATNYRKLVDVVKGVARPAA</sequence>
<organism evidence="2 3">
    <name type="scientific">Capsulimonas corticalis</name>
    <dbReference type="NCBI Taxonomy" id="2219043"/>
    <lineage>
        <taxon>Bacteria</taxon>
        <taxon>Bacillati</taxon>
        <taxon>Armatimonadota</taxon>
        <taxon>Armatimonadia</taxon>
        <taxon>Capsulimonadales</taxon>
        <taxon>Capsulimonadaceae</taxon>
        <taxon>Capsulimonas</taxon>
    </lineage>
</organism>
<gene>
    <name evidence="2" type="ORF">CCAX7_007710</name>
</gene>
<dbReference type="RefSeq" id="WP_218025704.1">
    <property type="nucleotide sequence ID" value="NZ_AP025739.1"/>
</dbReference>
<dbReference type="CDD" id="cd03801">
    <property type="entry name" value="GT4_PimA-like"/>
    <property type="match status" value="1"/>
</dbReference>
<evidence type="ECO:0000313" key="3">
    <source>
        <dbReference type="Proteomes" id="UP000287394"/>
    </source>
</evidence>
<reference evidence="2 3" key="1">
    <citation type="journal article" date="2019" name="Int. J. Syst. Evol. Microbiol.">
        <title>Capsulimonas corticalis gen. nov., sp. nov., an aerobic capsulated bacterium, of a novel bacterial order, Capsulimonadales ord. nov., of the class Armatimonadia of the phylum Armatimonadetes.</title>
        <authorList>
            <person name="Li J."/>
            <person name="Kudo C."/>
            <person name="Tonouchi A."/>
        </authorList>
    </citation>
    <scope>NUCLEOTIDE SEQUENCE [LARGE SCALE GENOMIC DNA]</scope>
    <source>
        <strain evidence="2 3">AX-7</strain>
    </source>
</reference>
<dbReference type="EMBL" id="AP025739">
    <property type="protein sequence ID" value="BDI28720.1"/>
    <property type="molecule type" value="Genomic_DNA"/>
</dbReference>
<dbReference type="SUPFAM" id="SSF53756">
    <property type="entry name" value="UDP-Glycosyltransferase/glycogen phosphorylase"/>
    <property type="match status" value="1"/>
</dbReference>
<dbReference type="KEGG" id="ccot:CCAX7_007710"/>
<keyword evidence="3" id="KW-1185">Reference proteome</keyword>
<dbReference type="AlphaFoldDB" id="A0A402D1P8"/>
<protein>
    <submittedName>
        <fullName evidence="2">Glycosyl transferase family 1</fullName>
    </submittedName>
</protein>
<dbReference type="Proteomes" id="UP000287394">
    <property type="component" value="Chromosome"/>
</dbReference>
<accession>A0A402D1P8</accession>
<dbReference type="Pfam" id="PF13439">
    <property type="entry name" value="Glyco_transf_4"/>
    <property type="match status" value="1"/>
</dbReference>